<dbReference type="EMBL" id="LRGB01009661">
    <property type="protein sequence ID" value="KZS00515.1"/>
    <property type="molecule type" value="Genomic_DNA"/>
</dbReference>
<dbReference type="AlphaFoldDB" id="A0A164HSC0"/>
<gene>
    <name evidence="1" type="ORF">APZ42_003156</name>
</gene>
<evidence type="ECO:0000313" key="2">
    <source>
        <dbReference type="Proteomes" id="UP000076858"/>
    </source>
</evidence>
<comment type="caution">
    <text evidence="1">The sequence shown here is derived from an EMBL/GenBank/DDBJ whole genome shotgun (WGS) entry which is preliminary data.</text>
</comment>
<proteinExistence type="predicted"/>
<protein>
    <submittedName>
        <fullName evidence="1">Uncharacterized protein</fullName>
    </submittedName>
</protein>
<evidence type="ECO:0000313" key="1">
    <source>
        <dbReference type="EMBL" id="KZS00515.1"/>
    </source>
</evidence>
<sequence length="91" mass="9956">MLDGLADGILVAVELVADRGPDEVGAVGIEALLDQEVDMAQVDVTQVDRQLLAIRRGHSSPPHTIHVDGMWRAIKKIQEVRTGEDRVRCFG</sequence>
<dbReference type="Proteomes" id="UP000076858">
    <property type="component" value="Unassembled WGS sequence"/>
</dbReference>
<keyword evidence="2" id="KW-1185">Reference proteome</keyword>
<organism evidence="1 2">
    <name type="scientific">Daphnia magna</name>
    <dbReference type="NCBI Taxonomy" id="35525"/>
    <lineage>
        <taxon>Eukaryota</taxon>
        <taxon>Metazoa</taxon>
        <taxon>Ecdysozoa</taxon>
        <taxon>Arthropoda</taxon>
        <taxon>Crustacea</taxon>
        <taxon>Branchiopoda</taxon>
        <taxon>Diplostraca</taxon>
        <taxon>Cladocera</taxon>
        <taxon>Anomopoda</taxon>
        <taxon>Daphniidae</taxon>
        <taxon>Daphnia</taxon>
    </lineage>
</organism>
<accession>A0A164HSC0</accession>
<reference evidence="1 2" key="1">
    <citation type="submission" date="2016-03" db="EMBL/GenBank/DDBJ databases">
        <title>EvidentialGene: Evidence-directed Construction of Genes on Genomes.</title>
        <authorList>
            <person name="Gilbert D.G."/>
            <person name="Choi J.-H."/>
            <person name="Mockaitis K."/>
            <person name="Colbourne J."/>
            <person name="Pfrender M."/>
        </authorList>
    </citation>
    <scope>NUCLEOTIDE SEQUENCE [LARGE SCALE GENOMIC DNA]</scope>
    <source>
        <strain evidence="1 2">Xinb3</strain>
        <tissue evidence="1">Complete organism</tissue>
    </source>
</reference>
<name>A0A164HSC0_9CRUS</name>